<evidence type="ECO:0000313" key="4">
    <source>
        <dbReference type="Proteomes" id="UP000028712"/>
    </source>
</evidence>
<feature type="region of interest" description="Disordered" evidence="1">
    <location>
        <begin position="1"/>
        <end position="57"/>
    </location>
</feature>
<dbReference type="Proteomes" id="UP000198424">
    <property type="component" value="Unassembled WGS sequence"/>
</dbReference>
<keyword evidence="5" id="KW-1185">Reference proteome</keyword>
<dbReference type="EMBL" id="MUGY01000002">
    <property type="protein sequence ID" value="OXA97847.1"/>
    <property type="molecule type" value="Genomic_DNA"/>
</dbReference>
<evidence type="ECO:0000313" key="3">
    <source>
        <dbReference type="EMBL" id="OXA97847.1"/>
    </source>
</evidence>
<accession>A0A086A3C4</accession>
<evidence type="ECO:0000313" key="2">
    <source>
        <dbReference type="EMBL" id="KFF11188.1"/>
    </source>
</evidence>
<reference evidence="3 5" key="2">
    <citation type="submission" date="2016-11" db="EMBL/GenBank/DDBJ databases">
        <title>Whole genomes of Flavobacteriaceae.</title>
        <authorList>
            <person name="Stine C."/>
            <person name="Li C."/>
            <person name="Tadesse D."/>
        </authorList>
    </citation>
    <scope>NUCLEOTIDE SEQUENCE [LARGE SCALE GENOMIC DNA]</scope>
    <source>
        <strain evidence="3 5">ATCC 29551</strain>
    </source>
</reference>
<reference evidence="2 4" key="1">
    <citation type="submission" date="2014-07" db="EMBL/GenBank/DDBJ databases">
        <title>Genome of Flavobacterium hydatis DSM 2063.</title>
        <authorList>
            <person name="Pipes S.E."/>
            <person name="Stropko S.J."/>
            <person name="Newman J.D."/>
        </authorList>
    </citation>
    <scope>NUCLEOTIDE SEQUENCE [LARGE SCALE GENOMIC DNA]</scope>
    <source>
        <strain evidence="2 4">DSM 2063</strain>
    </source>
</reference>
<evidence type="ECO:0000313" key="5">
    <source>
        <dbReference type="Proteomes" id="UP000198424"/>
    </source>
</evidence>
<feature type="compositionally biased region" description="Polar residues" evidence="1">
    <location>
        <begin position="1"/>
        <end position="16"/>
    </location>
</feature>
<dbReference type="EMBL" id="JPRM01000036">
    <property type="protein sequence ID" value="KFF11188.1"/>
    <property type="molecule type" value="Genomic_DNA"/>
</dbReference>
<feature type="compositionally biased region" description="Gly residues" evidence="1">
    <location>
        <begin position="37"/>
        <end position="46"/>
    </location>
</feature>
<dbReference type="Proteomes" id="UP000028712">
    <property type="component" value="Unassembled WGS sequence"/>
</dbReference>
<protein>
    <submittedName>
        <fullName evidence="2">Uncharacterized protein</fullName>
    </submittedName>
</protein>
<dbReference type="eggNOG" id="ENOG5033PG3">
    <property type="taxonomic scope" value="Bacteria"/>
</dbReference>
<evidence type="ECO:0000256" key="1">
    <source>
        <dbReference type="SAM" id="MobiDB-lite"/>
    </source>
</evidence>
<proteinExistence type="predicted"/>
<comment type="caution">
    <text evidence="2">The sequence shown here is derived from an EMBL/GenBank/DDBJ whole genome shotgun (WGS) entry which is preliminary data.</text>
</comment>
<sequence>MSAQHDVTTKENNGGQSHEFHDPIGVEGRVPERGPKGEPGGKGGSDGGKKTDAGPNTTVQVGAGKVLVSQKAANQMIALLQEYFGTDFWSSLFSPSSLPTNGMETQMIERIRALATEAALDNRPADAKFFNDTATNFLNKSSVKMQFTVPSGSKQEISLNEPLIYHNVAVRTPAGTFAGMVITIPGFMSNAQGNNAELLVRFYTPNGRTLYAHPNETFYRDITGLVVTGTGVLPITNKFVDLSSRTFQIPYYALNLMPTNGSAKYEILAKASLYINNIEVMTSQYTQMLINY</sequence>
<dbReference type="AlphaFoldDB" id="A0A086A3C4"/>
<name>A0A086A3C4_FLAHY</name>
<organism evidence="2 4">
    <name type="scientific">Flavobacterium hydatis</name>
    <name type="common">Cytophaga aquatilis</name>
    <dbReference type="NCBI Taxonomy" id="991"/>
    <lineage>
        <taxon>Bacteria</taxon>
        <taxon>Pseudomonadati</taxon>
        <taxon>Bacteroidota</taxon>
        <taxon>Flavobacteriia</taxon>
        <taxon>Flavobacteriales</taxon>
        <taxon>Flavobacteriaceae</taxon>
        <taxon>Flavobacterium</taxon>
    </lineage>
</organism>
<feature type="compositionally biased region" description="Basic and acidic residues" evidence="1">
    <location>
        <begin position="18"/>
        <end position="36"/>
    </location>
</feature>
<gene>
    <name evidence="3" type="ORF">B0A62_03045</name>
    <name evidence="2" type="ORF">IW20_19805</name>
</gene>